<reference evidence="1" key="1">
    <citation type="submission" date="2022-11" db="EMBL/GenBank/DDBJ databases">
        <title>Robbsia betulipollinis sp. nov., isolated from pollen of birch (Betula pendula).</title>
        <authorList>
            <person name="Shi H."/>
            <person name="Ambika Manirajan B."/>
            <person name="Ratering S."/>
            <person name="Geissler-Plaum R."/>
            <person name="Schnell S."/>
        </authorList>
    </citation>
    <scope>NUCLEOTIDE SEQUENCE</scope>
    <source>
        <strain evidence="1">Bb-Pol-6</strain>
    </source>
</reference>
<organism evidence="1 2">
    <name type="scientific">Robbsia betulipollinis</name>
    <dbReference type="NCBI Taxonomy" id="2981849"/>
    <lineage>
        <taxon>Bacteria</taxon>
        <taxon>Pseudomonadati</taxon>
        <taxon>Pseudomonadota</taxon>
        <taxon>Betaproteobacteria</taxon>
        <taxon>Burkholderiales</taxon>
        <taxon>Burkholderiaceae</taxon>
        <taxon>Robbsia</taxon>
    </lineage>
</organism>
<evidence type="ECO:0000313" key="1">
    <source>
        <dbReference type="EMBL" id="MCY0389909.1"/>
    </source>
</evidence>
<protein>
    <submittedName>
        <fullName evidence="1">Uncharacterized protein</fullName>
    </submittedName>
</protein>
<proteinExistence type="predicted"/>
<name>A0ABT3ZTK2_9BURK</name>
<dbReference type="RefSeq" id="WP_267849868.1">
    <property type="nucleotide sequence ID" value="NZ_JAPMXC010000015.1"/>
</dbReference>
<dbReference type="EMBL" id="JAPMXC010000015">
    <property type="protein sequence ID" value="MCY0389909.1"/>
    <property type="molecule type" value="Genomic_DNA"/>
</dbReference>
<dbReference type="Proteomes" id="UP001082899">
    <property type="component" value="Unassembled WGS sequence"/>
</dbReference>
<sequence>MTITNAYEAFDVVPWDHPTMRSVRLLNEKHEDRQRTRQALREHSEKRRLVVARKLEGEARHWY</sequence>
<keyword evidence="2" id="KW-1185">Reference proteome</keyword>
<gene>
    <name evidence="1" type="ORF">OVY01_22480</name>
</gene>
<comment type="caution">
    <text evidence="1">The sequence shown here is derived from an EMBL/GenBank/DDBJ whole genome shotgun (WGS) entry which is preliminary data.</text>
</comment>
<accession>A0ABT3ZTK2</accession>
<evidence type="ECO:0000313" key="2">
    <source>
        <dbReference type="Proteomes" id="UP001082899"/>
    </source>
</evidence>